<evidence type="ECO:0000256" key="1">
    <source>
        <dbReference type="ARBA" id="ARBA00001974"/>
    </source>
</evidence>
<dbReference type="RefSeq" id="WP_210432571.1">
    <property type="nucleotide sequence ID" value="NZ_BKCM01000011.1"/>
</dbReference>
<gene>
    <name evidence="9" type="ORF">JCM17845_21670</name>
</gene>
<dbReference type="Proteomes" id="UP000325187">
    <property type="component" value="Unassembled WGS sequence"/>
</dbReference>
<dbReference type="AlphaFoldDB" id="A0A5A7N1I2"/>
<evidence type="ECO:0000259" key="6">
    <source>
        <dbReference type="Pfam" id="PF00441"/>
    </source>
</evidence>
<dbReference type="EMBL" id="BKCM01000011">
    <property type="protein sequence ID" value="GER01544.1"/>
    <property type="molecule type" value="Genomic_DNA"/>
</dbReference>
<keyword evidence="10" id="KW-1185">Reference proteome</keyword>
<dbReference type="Gene3D" id="2.40.110.20">
    <property type="match status" value="1"/>
</dbReference>
<evidence type="ECO:0000256" key="3">
    <source>
        <dbReference type="ARBA" id="ARBA00022630"/>
    </source>
</evidence>
<sequence>MPHYRPMTDLATHDVTNQPPPLVDYNLFSTDRALVDAVRREGNEEAVQKASAYGAVLGTSEILQAGDDANRYPPEFMPFDRYGQRIDEVRFHPSYHQLMALGMAHGQQSVAWTTPSAGHVTHAALEFLLHQVDAGVCCPLSMTYAVVPALRHNPQLAALWEPKLLSGHYDPAFVPVERKTGATMGMAMTEKQGGSDVRANSTRAEPIDGKDGCYELVGHKWFCSAPMSDAFLTLAYAPKGLTCFFVPRWTPDGARNRLFIQRLKDKLGNKANASAEIEYHGAWAQRVGEEGHGVRTIIEMVHHTRLDTTVGAASLMRRALVEALHHATHRRVFQKALIDQPVMQNVLADLAIESQAATLLAMRLARAFDESASDPDAGAFARLAVAVGKYWLNKRVSPLIFEAMEVHGGVGYVEETPMPRLYREAPLNSIWEGSGNVIALDALRTAVKTPDSLVVLMDELDRARGGDKRFDAALDRLGNRLAKGMPEESQARRLVEDMAVLLEGSLMVQFAPAAAADGFCASRLGGDWGQSFGTLPGGLDMAAIIDHAHP</sequence>
<dbReference type="PROSITE" id="PS00073">
    <property type="entry name" value="ACYL_COA_DH_2"/>
    <property type="match status" value="1"/>
</dbReference>
<feature type="domain" description="Acyl-CoA oxidase/dehydrogenase middle" evidence="7">
    <location>
        <begin position="185"/>
        <end position="279"/>
    </location>
</feature>
<dbReference type="Pfam" id="PF02770">
    <property type="entry name" value="Acyl-CoA_dh_M"/>
    <property type="match status" value="1"/>
</dbReference>
<dbReference type="InterPro" id="IPR006089">
    <property type="entry name" value="Acyl-CoA_DH_CS"/>
</dbReference>
<dbReference type="Pfam" id="PF00441">
    <property type="entry name" value="Acyl-CoA_dh_1"/>
    <property type="match status" value="1"/>
</dbReference>
<dbReference type="InterPro" id="IPR006091">
    <property type="entry name" value="Acyl-CoA_Oxase/DH_mid-dom"/>
</dbReference>
<dbReference type="SUPFAM" id="SSF56645">
    <property type="entry name" value="Acyl-CoA dehydrogenase NM domain-like"/>
    <property type="match status" value="1"/>
</dbReference>
<dbReference type="GO" id="GO:0003995">
    <property type="term" value="F:acyl-CoA dehydrogenase activity"/>
    <property type="evidence" value="ECO:0007669"/>
    <property type="project" value="InterPro"/>
</dbReference>
<comment type="caution">
    <text evidence="9">The sequence shown here is derived from an EMBL/GenBank/DDBJ whole genome shotgun (WGS) entry which is preliminary data.</text>
</comment>
<name>A0A5A7N1I2_9PROT</name>
<dbReference type="InterPro" id="IPR041504">
    <property type="entry name" value="AidB_N"/>
</dbReference>
<comment type="similarity">
    <text evidence="2 5">Belongs to the acyl-CoA dehydrogenase family.</text>
</comment>
<keyword evidence="3 5" id="KW-0285">Flavoprotein</keyword>
<dbReference type="Gene3D" id="6.10.250.600">
    <property type="match status" value="1"/>
</dbReference>
<dbReference type="InterPro" id="IPR009100">
    <property type="entry name" value="AcylCoA_DH/oxidase_NM_dom_sf"/>
</dbReference>
<evidence type="ECO:0000259" key="8">
    <source>
        <dbReference type="Pfam" id="PF18158"/>
    </source>
</evidence>
<organism evidence="9 10">
    <name type="scientific">Iodidimonas gelatinilytica</name>
    <dbReference type="NCBI Taxonomy" id="1236966"/>
    <lineage>
        <taxon>Bacteria</taxon>
        <taxon>Pseudomonadati</taxon>
        <taxon>Pseudomonadota</taxon>
        <taxon>Alphaproteobacteria</taxon>
        <taxon>Iodidimonadales</taxon>
        <taxon>Iodidimonadaceae</taxon>
        <taxon>Iodidimonas</taxon>
    </lineage>
</organism>
<dbReference type="Pfam" id="PF18158">
    <property type="entry name" value="AidB_N"/>
    <property type="match status" value="1"/>
</dbReference>
<evidence type="ECO:0000313" key="9">
    <source>
        <dbReference type="EMBL" id="GER01544.1"/>
    </source>
</evidence>
<accession>A0A5A7N1I2</accession>
<dbReference type="PANTHER" id="PTHR42707">
    <property type="entry name" value="ACYL-COA DEHYDROGENASE"/>
    <property type="match status" value="1"/>
</dbReference>
<protein>
    <submittedName>
        <fullName evidence="9">Acyl-CoA dehydrogenase</fullName>
    </submittedName>
</protein>
<dbReference type="PANTHER" id="PTHR42707:SF3">
    <property type="entry name" value="ACYL-COA DEHYDROGENASE AIDB-RELATED"/>
    <property type="match status" value="1"/>
</dbReference>
<feature type="domain" description="Acyl-CoA dehydrogenase/oxidase C-terminal" evidence="6">
    <location>
        <begin position="291"/>
        <end position="439"/>
    </location>
</feature>
<dbReference type="SUPFAM" id="SSF47203">
    <property type="entry name" value="Acyl-CoA dehydrogenase C-terminal domain-like"/>
    <property type="match status" value="1"/>
</dbReference>
<keyword evidence="5" id="KW-0560">Oxidoreductase</keyword>
<evidence type="ECO:0000256" key="2">
    <source>
        <dbReference type="ARBA" id="ARBA00009347"/>
    </source>
</evidence>
<proteinExistence type="inferred from homology"/>
<comment type="cofactor">
    <cofactor evidence="1 5">
        <name>FAD</name>
        <dbReference type="ChEBI" id="CHEBI:57692"/>
    </cofactor>
</comment>
<feature type="domain" description="Adaptive response protein AidB N-terminal" evidence="8">
    <location>
        <begin position="17"/>
        <end position="171"/>
    </location>
</feature>
<dbReference type="InterPro" id="IPR036250">
    <property type="entry name" value="AcylCo_DH-like_C"/>
</dbReference>
<reference evidence="9 10" key="1">
    <citation type="submission" date="2019-09" db="EMBL/GenBank/DDBJ databases">
        <title>NBRP : Genome information of microbial organism related human and environment.</title>
        <authorList>
            <person name="Hattori M."/>
            <person name="Oshima K."/>
            <person name="Inaba H."/>
            <person name="Suda W."/>
            <person name="Sakamoto M."/>
            <person name="Iino T."/>
            <person name="Kitahara M."/>
            <person name="Oshida Y."/>
            <person name="Iida T."/>
            <person name="Kudo T."/>
            <person name="Itoh T."/>
            <person name="Ohkuma M."/>
        </authorList>
    </citation>
    <scope>NUCLEOTIDE SEQUENCE [LARGE SCALE GENOMIC DNA]</scope>
    <source>
        <strain evidence="9 10">Mie-1</strain>
    </source>
</reference>
<dbReference type="InterPro" id="IPR009075">
    <property type="entry name" value="AcylCo_DH/oxidase_C"/>
</dbReference>
<evidence type="ECO:0000256" key="5">
    <source>
        <dbReference type="RuleBase" id="RU362125"/>
    </source>
</evidence>
<evidence type="ECO:0000313" key="10">
    <source>
        <dbReference type="Proteomes" id="UP000325187"/>
    </source>
</evidence>
<dbReference type="Gene3D" id="1.20.140.10">
    <property type="entry name" value="Butyryl-CoA Dehydrogenase, subunit A, domain 3"/>
    <property type="match status" value="1"/>
</dbReference>
<evidence type="ECO:0000256" key="4">
    <source>
        <dbReference type="ARBA" id="ARBA00022827"/>
    </source>
</evidence>
<keyword evidence="4 5" id="KW-0274">FAD</keyword>
<evidence type="ECO:0000259" key="7">
    <source>
        <dbReference type="Pfam" id="PF02770"/>
    </source>
</evidence>
<dbReference type="InterPro" id="IPR052904">
    <property type="entry name" value="Acyl-CoA_dehydrogenase-like"/>
</dbReference>